<feature type="transmembrane region" description="Helical" evidence="1">
    <location>
        <begin position="12"/>
        <end position="34"/>
    </location>
</feature>
<evidence type="ECO:0000313" key="3">
    <source>
        <dbReference type="Proteomes" id="UP001211866"/>
    </source>
</evidence>
<evidence type="ECO:0000256" key="1">
    <source>
        <dbReference type="SAM" id="Phobius"/>
    </source>
</evidence>
<keyword evidence="3" id="KW-1185">Reference proteome</keyword>
<name>A0ABY7MZC3_ALCFA</name>
<accession>A0ABY7MZC3</accession>
<sequence>METEITITRYNFTAMIGWAGICVGLIGCAVQYFVPSPVGFALLAIGLVGGGITVSLAGTIKTVTTRRVKLRSPADSDS</sequence>
<dbReference type="RefSeq" id="WP_149721191.1">
    <property type="nucleotide sequence ID" value="NZ_CP096916.1"/>
</dbReference>
<dbReference type="Proteomes" id="UP001211866">
    <property type="component" value="Chromosome"/>
</dbReference>
<evidence type="ECO:0000313" key="2">
    <source>
        <dbReference type="EMBL" id="WBM36393.1"/>
    </source>
</evidence>
<proteinExistence type="predicted"/>
<protein>
    <submittedName>
        <fullName evidence="2">Uncharacterized protein</fullName>
    </submittedName>
</protein>
<dbReference type="EMBL" id="CP096916">
    <property type="protein sequence ID" value="WBM36393.1"/>
    <property type="molecule type" value="Genomic_DNA"/>
</dbReference>
<keyword evidence="1" id="KW-0812">Transmembrane</keyword>
<keyword evidence="1" id="KW-1133">Transmembrane helix</keyword>
<keyword evidence="1" id="KW-0472">Membrane</keyword>
<organism evidence="2 3">
    <name type="scientific">Alcaligenes faecalis</name>
    <dbReference type="NCBI Taxonomy" id="511"/>
    <lineage>
        <taxon>Bacteria</taxon>
        <taxon>Pseudomonadati</taxon>
        <taxon>Pseudomonadota</taxon>
        <taxon>Betaproteobacteria</taxon>
        <taxon>Burkholderiales</taxon>
        <taxon>Alcaligenaceae</taxon>
        <taxon>Alcaligenes</taxon>
    </lineage>
</organism>
<gene>
    <name evidence="2" type="ORF">M2J83_11190</name>
</gene>
<feature type="transmembrane region" description="Helical" evidence="1">
    <location>
        <begin position="40"/>
        <end position="60"/>
    </location>
</feature>
<reference evidence="2 3" key="1">
    <citation type="submission" date="2022-05" db="EMBL/GenBank/DDBJ databases">
        <title>Complete sequence of strain NY11312.</title>
        <authorList>
            <person name="Zhou D."/>
        </authorList>
    </citation>
    <scope>NUCLEOTIDE SEQUENCE [LARGE SCALE GENOMIC DNA]</scope>
    <source>
        <strain evidence="2 3">NY11312</strain>
    </source>
</reference>